<keyword evidence="3" id="KW-1185">Reference proteome</keyword>
<dbReference type="RefSeq" id="WP_166532642.1">
    <property type="nucleotide sequence ID" value="NZ_VNHW01000004.1"/>
</dbReference>
<feature type="domain" description="AB hydrolase-1" evidence="1">
    <location>
        <begin position="24"/>
        <end position="264"/>
    </location>
</feature>
<comment type="caution">
    <text evidence="2">The sequence shown here is derived from an EMBL/GenBank/DDBJ whole genome shotgun (WGS) entry which is preliminary data.</text>
</comment>
<dbReference type="Proteomes" id="UP000322499">
    <property type="component" value="Unassembled WGS sequence"/>
</dbReference>
<evidence type="ECO:0000313" key="2">
    <source>
        <dbReference type="EMBL" id="TYP88521.1"/>
    </source>
</evidence>
<dbReference type="PRINTS" id="PR00111">
    <property type="entry name" value="ABHYDROLASE"/>
</dbReference>
<organism evidence="2 3">
    <name type="scientific">Blastococcus xanthinilyticus</name>
    <dbReference type="NCBI Taxonomy" id="1564164"/>
    <lineage>
        <taxon>Bacteria</taxon>
        <taxon>Bacillati</taxon>
        <taxon>Actinomycetota</taxon>
        <taxon>Actinomycetes</taxon>
        <taxon>Geodermatophilales</taxon>
        <taxon>Geodermatophilaceae</taxon>
        <taxon>Blastococcus</taxon>
    </lineage>
</organism>
<accession>A0A5S5CXJ3</accession>
<dbReference type="SUPFAM" id="SSF53474">
    <property type="entry name" value="alpha/beta-Hydrolases"/>
    <property type="match status" value="1"/>
</dbReference>
<dbReference type="EMBL" id="VNHW01000004">
    <property type="protein sequence ID" value="TYP88521.1"/>
    <property type="molecule type" value="Genomic_DNA"/>
</dbReference>
<reference evidence="2 3" key="1">
    <citation type="submission" date="2019-07" db="EMBL/GenBank/DDBJ databases">
        <title>Genomic Encyclopedia of Archaeal and Bacterial Type Strains, Phase II (KMG-II): from individual species to whole genera.</title>
        <authorList>
            <person name="Goeker M."/>
        </authorList>
    </citation>
    <scope>NUCLEOTIDE SEQUENCE [LARGE SCALE GENOMIC DNA]</scope>
    <source>
        <strain evidence="2 3">DSM 46842</strain>
    </source>
</reference>
<evidence type="ECO:0000259" key="1">
    <source>
        <dbReference type="Pfam" id="PF00561"/>
    </source>
</evidence>
<dbReference type="Gene3D" id="3.40.50.1820">
    <property type="entry name" value="alpha/beta hydrolase"/>
    <property type="match status" value="1"/>
</dbReference>
<dbReference type="GO" id="GO:0003824">
    <property type="term" value="F:catalytic activity"/>
    <property type="evidence" value="ECO:0007669"/>
    <property type="project" value="UniProtKB-ARBA"/>
</dbReference>
<gene>
    <name evidence="2" type="ORF">BD833_104226</name>
</gene>
<dbReference type="InterPro" id="IPR050266">
    <property type="entry name" value="AB_hydrolase_sf"/>
</dbReference>
<dbReference type="InterPro" id="IPR029058">
    <property type="entry name" value="AB_hydrolase_fold"/>
</dbReference>
<protein>
    <submittedName>
        <fullName evidence="2">Pimeloyl-ACP methyl ester carboxylesterase</fullName>
    </submittedName>
</protein>
<dbReference type="PANTHER" id="PTHR43798:SF33">
    <property type="entry name" value="HYDROLASE, PUTATIVE (AFU_ORTHOLOGUE AFUA_2G14860)-RELATED"/>
    <property type="match status" value="1"/>
</dbReference>
<dbReference type="InterPro" id="IPR000073">
    <property type="entry name" value="AB_hydrolase_1"/>
</dbReference>
<proteinExistence type="predicted"/>
<dbReference type="PANTHER" id="PTHR43798">
    <property type="entry name" value="MONOACYLGLYCEROL LIPASE"/>
    <property type="match status" value="1"/>
</dbReference>
<dbReference type="Pfam" id="PF00561">
    <property type="entry name" value="Abhydrolase_1"/>
    <property type="match status" value="1"/>
</dbReference>
<evidence type="ECO:0000313" key="3">
    <source>
        <dbReference type="Proteomes" id="UP000322499"/>
    </source>
</evidence>
<name>A0A5S5CXJ3_9ACTN</name>
<dbReference type="AlphaFoldDB" id="A0A5S5CXJ3"/>
<sequence>MPTFPAADGAVLHHDRLGGDGGNPLVVIAGGAALHPAYLGDLAGLSGVRPLVVPHLRGVGESPRPADPERGSYWRQAEDVEALREHLGLARLAVAGHSAGTRLALAWAARFPDRVDRLLLITPPAQVVPEAAADADALESRRGDPVGDAALAARERGPDLTDDDSFNAYFAAVAPLSYSAWTDREQAHAAGMRFDMVAMQAYFSVPPPEDLAQRCAAVPAPVLVVAGAEDAPVGPTPPRVVAGLFPRGELVVLDGCGHFPWVERPEAFRAAVDGFVAG</sequence>
<dbReference type="GO" id="GO:0016020">
    <property type="term" value="C:membrane"/>
    <property type="evidence" value="ECO:0007669"/>
    <property type="project" value="TreeGrafter"/>
</dbReference>